<evidence type="ECO:0000313" key="1">
    <source>
        <dbReference type="EMBL" id="RMR59330.1"/>
    </source>
</evidence>
<proteinExistence type="predicted"/>
<organism evidence="1 2">
    <name type="scientific">Pseudomonas cichorii</name>
    <dbReference type="NCBI Taxonomy" id="36746"/>
    <lineage>
        <taxon>Bacteria</taxon>
        <taxon>Pseudomonadati</taxon>
        <taxon>Pseudomonadota</taxon>
        <taxon>Gammaproteobacteria</taxon>
        <taxon>Pseudomonadales</taxon>
        <taxon>Pseudomonadaceae</taxon>
        <taxon>Pseudomonas</taxon>
    </lineage>
</organism>
<dbReference type="NCBIfam" id="TIGR01731">
    <property type="entry name" value="fil_hemag_20aa"/>
    <property type="match status" value="6"/>
</dbReference>
<dbReference type="Proteomes" id="UP000278332">
    <property type="component" value="Unassembled WGS sequence"/>
</dbReference>
<dbReference type="AlphaFoldDB" id="A0A3M4W5L2"/>
<evidence type="ECO:0000313" key="2">
    <source>
        <dbReference type="Proteomes" id="UP000278332"/>
    </source>
</evidence>
<reference evidence="1 2" key="1">
    <citation type="submission" date="2018-08" db="EMBL/GenBank/DDBJ databases">
        <title>Recombination of ecologically and evolutionarily significant loci maintains genetic cohesion in the Pseudomonas syringae species complex.</title>
        <authorList>
            <person name="Dillon M."/>
            <person name="Thakur S."/>
            <person name="Almeida R.N.D."/>
            <person name="Weir B.S."/>
            <person name="Guttman D.S."/>
        </authorList>
    </citation>
    <scope>NUCLEOTIDE SEQUENCE [LARGE SCALE GENOMIC DNA]</scope>
    <source>
        <strain evidence="1 2">ICMP 6917</strain>
    </source>
</reference>
<comment type="caution">
    <text evidence="1">The sequence shown here is derived from an EMBL/GenBank/DDBJ whole genome shotgun (WGS) entry which is preliminary data.</text>
</comment>
<dbReference type="Pfam" id="PF05594">
    <property type="entry name" value="Fil_haemagg"/>
    <property type="match status" value="2"/>
</dbReference>
<evidence type="ECO:0008006" key="3">
    <source>
        <dbReference type="Google" id="ProtNLM"/>
    </source>
</evidence>
<sequence>LDNSGGKLLGSQALTLDLVEFFRNLKGTVSATGLNIDSDSLTNDEGLISSRAGMTLTVDQALSNVKGSVIADGDLDVSAATGNNAQGEISSQKALTAVIGNLQQQGGQLFALGSLSLTGDTLNNRLKGFVGAGEALTLTVEDIDNQGGEISSQKGITLTGQTLTNSGGQVLAQQALTLAIAKATTNRNDGVLSGKTGL</sequence>
<dbReference type="EMBL" id="RBRY01000056">
    <property type="protein sequence ID" value="RMR59330.1"/>
    <property type="molecule type" value="Genomic_DNA"/>
</dbReference>
<dbReference type="InterPro" id="IPR008619">
    <property type="entry name" value="Filamentous_hemagglutn_rpt"/>
</dbReference>
<name>A0A3M4W5L2_PSECI</name>
<dbReference type="RefSeq" id="WP_147471844.1">
    <property type="nucleotide sequence ID" value="NZ_RBRY01000056.1"/>
</dbReference>
<feature type="non-terminal residue" evidence="1">
    <location>
        <position position="198"/>
    </location>
</feature>
<feature type="non-terminal residue" evidence="1">
    <location>
        <position position="1"/>
    </location>
</feature>
<accession>A0A3M4W5L2</accession>
<protein>
    <recommendedName>
        <fullName evidence="3">Filamentous hemagglutinin, intein-containing</fullName>
    </recommendedName>
</protein>
<dbReference type="InterPro" id="IPR010069">
    <property type="entry name" value="CdiA_FHA1_rpt"/>
</dbReference>
<gene>
    <name evidence="1" type="ORF">ALP84_00710</name>
</gene>